<name>A0ABX6C5F0_9CHLR</name>
<evidence type="ECO:0000313" key="4">
    <source>
        <dbReference type="Proteomes" id="UP000326331"/>
    </source>
</evidence>
<accession>A0ABX6C5F0</accession>
<dbReference type="RefSeq" id="WP_158067437.1">
    <property type="nucleotide sequence ID" value="NZ_CP042829.1"/>
</dbReference>
<dbReference type="Gene3D" id="3.30.750.140">
    <property type="match status" value="1"/>
</dbReference>
<feature type="region of interest" description="Disordered" evidence="1">
    <location>
        <begin position="45"/>
        <end position="66"/>
    </location>
</feature>
<dbReference type="PANTHER" id="PTHR37533">
    <property type="entry name" value="FLAGELLAR HOOK-LENGTH CONTROL PROTEIN"/>
    <property type="match status" value="1"/>
</dbReference>
<evidence type="ECO:0000259" key="2">
    <source>
        <dbReference type="Pfam" id="PF02120"/>
    </source>
</evidence>
<dbReference type="EMBL" id="CP042829">
    <property type="protein sequence ID" value="QFG03475.1"/>
    <property type="molecule type" value="Genomic_DNA"/>
</dbReference>
<dbReference type="Pfam" id="PF02120">
    <property type="entry name" value="Flg_hook"/>
    <property type="match status" value="1"/>
</dbReference>
<feature type="compositionally biased region" description="Pro residues" evidence="1">
    <location>
        <begin position="240"/>
        <end position="252"/>
    </location>
</feature>
<keyword evidence="3" id="KW-0282">Flagellum</keyword>
<evidence type="ECO:0000313" key="3">
    <source>
        <dbReference type="EMBL" id="QFG03475.1"/>
    </source>
</evidence>
<feature type="region of interest" description="Disordered" evidence="1">
    <location>
        <begin position="108"/>
        <end position="173"/>
    </location>
</feature>
<dbReference type="InterPro" id="IPR052563">
    <property type="entry name" value="FliK"/>
</dbReference>
<evidence type="ECO:0000256" key="1">
    <source>
        <dbReference type="SAM" id="MobiDB-lite"/>
    </source>
</evidence>
<dbReference type="CDD" id="cd17470">
    <property type="entry name" value="T3SS_Flik_C"/>
    <property type="match status" value="1"/>
</dbReference>
<keyword evidence="3" id="KW-0966">Cell projection</keyword>
<dbReference type="InterPro" id="IPR021136">
    <property type="entry name" value="Flagellar_hook_control-like_C"/>
</dbReference>
<organism evidence="3 4">
    <name type="scientific">Tepidiforma bonchosmolovskayae</name>
    <dbReference type="NCBI Taxonomy" id="2601677"/>
    <lineage>
        <taxon>Bacteria</taxon>
        <taxon>Bacillati</taxon>
        <taxon>Chloroflexota</taxon>
        <taxon>Tepidiformia</taxon>
        <taxon>Tepidiformales</taxon>
        <taxon>Tepidiformaceae</taxon>
        <taxon>Tepidiforma</taxon>
    </lineage>
</organism>
<gene>
    <name evidence="3" type="ORF">Tbon_09250</name>
</gene>
<dbReference type="InterPro" id="IPR038610">
    <property type="entry name" value="FliK-like_C_sf"/>
</dbReference>
<feature type="domain" description="Flagellar hook-length control protein-like C-terminal" evidence="2">
    <location>
        <begin position="264"/>
        <end position="343"/>
    </location>
</feature>
<protein>
    <submittedName>
        <fullName evidence="3">Flagellar hook-length control protein FliK</fullName>
    </submittedName>
</protein>
<dbReference type="PANTHER" id="PTHR37533:SF2">
    <property type="entry name" value="FLAGELLAR HOOK-LENGTH CONTROL PROTEIN"/>
    <property type="match status" value="1"/>
</dbReference>
<dbReference type="Proteomes" id="UP000326331">
    <property type="component" value="Chromosome"/>
</dbReference>
<proteinExistence type="predicted"/>
<keyword evidence="4" id="KW-1185">Reference proteome</keyword>
<feature type="compositionally biased region" description="Low complexity" evidence="1">
    <location>
        <begin position="133"/>
        <end position="157"/>
    </location>
</feature>
<feature type="region of interest" description="Disordered" evidence="1">
    <location>
        <begin position="220"/>
        <end position="254"/>
    </location>
</feature>
<sequence>MGLVVELQPAPLDLAGSAQAGGPGPVAAGDLFGALLAAIAGESAADAPAGPSLPLPPQRRSPGTDPLGAVALALVPAPVLPAPAPSGDAAPPADSAAGAAPDFAAAADSELPADSAVPETAGPASAAPTADLPAGPVAPAVEASAAAGADPPAAEPAAPRPAAEPPADLTAESSEGVVRTVGNAAPGSETALPPGIAVREDRRPADRPLPRAAEPAIAHAAAGSAVGQLRETSSGQGAAPPAPADPPPPAPPAITNLEAVATAVIERVEDGGGEARIRLEPAGLGEITIRLHARHEAVHLDIHAETPEAVALLRDAAADLSSLLGQRGMTLNGLSVGLGARQGGSGGWEEARPRQQPPARGEFAALLGIEDPAAAARHHRLRAAYNPDGSLLYRV</sequence>
<keyword evidence="3" id="KW-0969">Cilium</keyword>
<reference evidence="3 4" key="1">
    <citation type="submission" date="2019-10" db="EMBL/GenBank/DDBJ databases">
        <title>Thermopilla bonchosmolovskayae gen. nov., sp. nov., a moderately thermophilic Chloroflexi bacterium from a Chukotka hot spring (Arctic, Russia), representing a novel classis Thermopillaia, which include previously uncultivated lineage OLB14.</title>
        <authorList>
            <person name="Kochetkova T.V."/>
            <person name="Zayulina K.S."/>
            <person name="Zhigarkov V.S."/>
            <person name="Minaev N.V."/>
            <person name="Novikov A."/>
            <person name="Toshchakov S.V."/>
            <person name="Elcheninov A.G."/>
            <person name="Kublanov I.V."/>
        </authorList>
    </citation>
    <scope>NUCLEOTIDE SEQUENCE [LARGE SCALE GENOMIC DNA]</scope>
    <source>
        <strain evidence="3 4">3753O</strain>
    </source>
</reference>